<protein>
    <submittedName>
        <fullName evidence="2">M6 family metalloprotease domain-containing protein</fullName>
    </submittedName>
</protein>
<keyword evidence="2" id="KW-0378">Hydrolase</keyword>
<evidence type="ECO:0000259" key="1">
    <source>
        <dbReference type="Pfam" id="PF05547"/>
    </source>
</evidence>
<organism evidence="2 3">
    <name type="scientific">Clostridium gallinarum</name>
    <dbReference type="NCBI Taxonomy" id="2762246"/>
    <lineage>
        <taxon>Bacteria</taxon>
        <taxon>Bacillati</taxon>
        <taxon>Bacillota</taxon>
        <taxon>Clostridia</taxon>
        <taxon>Eubacteriales</taxon>
        <taxon>Clostridiaceae</taxon>
        <taxon>Clostridium</taxon>
    </lineage>
</organism>
<evidence type="ECO:0000313" key="2">
    <source>
        <dbReference type="EMBL" id="MBD7915641.1"/>
    </source>
</evidence>
<comment type="caution">
    <text evidence="2">The sequence shown here is derived from an EMBL/GenBank/DDBJ whole genome shotgun (WGS) entry which is preliminary data.</text>
</comment>
<dbReference type="NCBIfam" id="TIGR03296">
    <property type="entry name" value="M6dom_TIGR03296"/>
    <property type="match status" value="1"/>
</dbReference>
<feature type="domain" description="Peptidase M6-like" evidence="1">
    <location>
        <begin position="152"/>
        <end position="233"/>
    </location>
</feature>
<dbReference type="SUPFAM" id="SSF55486">
    <property type="entry name" value="Metalloproteases ('zincins'), catalytic domain"/>
    <property type="match status" value="1"/>
</dbReference>
<keyword evidence="2" id="KW-0482">Metalloprotease</keyword>
<dbReference type="EMBL" id="JACSQZ010000039">
    <property type="protein sequence ID" value="MBD7915641.1"/>
    <property type="molecule type" value="Genomic_DNA"/>
</dbReference>
<dbReference type="InterPro" id="IPR018247">
    <property type="entry name" value="EF_Hand_1_Ca_BS"/>
</dbReference>
<dbReference type="Gene3D" id="3.40.390.10">
    <property type="entry name" value="Collagenase (Catalytic Domain)"/>
    <property type="match status" value="1"/>
</dbReference>
<dbReference type="GO" id="GO:0008237">
    <property type="term" value="F:metallopeptidase activity"/>
    <property type="evidence" value="ECO:0007669"/>
    <property type="project" value="UniProtKB-KW"/>
</dbReference>
<dbReference type="PROSITE" id="PS00018">
    <property type="entry name" value="EF_HAND_1"/>
    <property type="match status" value="2"/>
</dbReference>
<dbReference type="PANTHER" id="PTHR41775:SF1">
    <property type="entry name" value="PEPTIDASE M6-LIKE DOMAIN-CONTAINING PROTEIN"/>
    <property type="match status" value="1"/>
</dbReference>
<dbReference type="PANTHER" id="PTHR41775">
    <property type="entry name" value="SECRETED PROTEIN-RELATED"/>
    <property type="match status" value="1"/>
</dbReference>
<dbReference type="Pfam" id="PF05547">
    <property type="entry name" value="Peptidase_M6"/>
    <property type="match status" value="1"/>
</dbReference>
<accession>A0ABR8Q5E6</accession>
<dbReference type="Gene3D" id="1.10.1330.10">
    <property type="entry name" value="Dockerin domain"/>
    <property type="match status" value="1"/>
</dbReference>
<gene>
    <name evidence="2" type="ORF">H9660_10845</name>
</gene>
<dbReference type="InterPro" id="IPR036439">
    <property type="entry name" value="Dockerin_dom_sf"/>
</dbReference>
<dbReference type="SUPFAM" id="SSF50965">
    <property type="entry name" value="Galactose oxidase, central domain"/>
    <property type="match status" value="1"/>
</dbReference>
<dbReference type="InterPro" id="IPR011043">
    <property type="entry name" value="Gal_Oxase/kelch_b-propeller"/>
</dbReference>
<keyword evidence="2" id="KW-0645">Protease</keyword>
<proteinExistence type="predicted"/>
<dbReference type="RefSeq" id="WP_191750399.1">
    <property type="nucleotide sequence ID" value="NZ_JACSQZ010000039.1"/>
</dbReference>
<name>A0ABR8Q5E6_9CLOT</name>
<dbReference type="InterPro" id="IPR024079">
    <property type="entry name" value="MetalloPept_cat_dom_sf"/>
</dbReference>
<dbReference type="Proteomes" id="UP000640335">
    <property type="component" value="Unassembled WGS sequence"/>
</dbReference>
<dbReference type="InterPro" id="IPR008757">
    <property type="entry name" value="Peptidase_M6-like_domain"/>
</dbReference>
<evidence type="ECO:0000313" key="3">
    <source>
        <dbReference type="Proteomes" id="UP000640335"/>
    </source>
</evidence>
<keyword evidence="3" id="KW-1185">Reference proteome</keyword>
<reference evidence="2 3" key="1">
    <citation type="submission" date="2020-08" db="EMBL/GenBank/DDBJ databases">
        <title>A Genomic Blueprint of the Chicken Gut Microbiome.</title>
        <authorList>
            <person name="Gilroy R."/>
            <person name="Ravi A."/>
            <person name="Getino M."/>
            <person name="Pursley I."/>
            <person name="Horton D.L."/>
            <person name="Alikhan N.-F."/>
            <person name="Baker D."/>
            <person name="Gharbi K."/>
            <person name="Hall N."/>
            <person name="Watson M."/>
            <person name="Adriaenssens E.M."/>
            <person name="Foster-Nyarko E."/>
            <person name="Jarju S."/>
            <person name="Secka A."/>
            <person name="Antonio M."/>
            <person name="Oren A."/>
            <person name="Chaudhuri R."/>
            <person name="La Ragione R.M."/>
            <person name="Hildebrand F."/>
            <person name="Pallen M.J."/>
        </authorList>
    </citation>
    <scope>NUCLEOTIDE SEQUENCE [LARGE SCALE GENOMIC DNA]</scope>
    <source>
        <strain evidence="2 3">Sa3CUN1</strain>
    </source>
</reference>
<sequence length="792" mass="88705">MIRLIKKLSLFLVITLIINSFIVIKSEADVKEGAQELTNIIVFINFSDSEGNFMENRRNTIIEMYNGTSIKSLSNYISTISNEKVKVNNYFPQDNNSVIIPYTLSQPRSYYNSSKEYEMIKEIISHISVDTSINLDRNNDGQVDNVTFVFQGSSSSMDDVFWPHKSNHNNGSSINGKAVNTYNVHNEKSIFQEVVSGQKGVIAHEFLHSLGLPDLYRGSGSGKPVGEWDIMALNSVFLQYPLAYLRKDWVGIDTINKSGTYTLEPVSSNPDNQAFIIKTPLSEKEFFMVEYRKQGNPYKDELEGRIPGSGLIIYRVNTSEYTNFSGDKDFLYIFRPGETGEGDAAGNIREAFLSEESGRTSYGTSDMNAKITDGAITYSSGLNSGIVIKNVSSAGDSISFDVELPDLSNDGVWNLVGNGTVNSGDSDEFSMDVVGNEIYITYSEGDFNKDLKAIKYDGANWVSLGNSIAKVTDKSKIKVYNGVPYVLYNDYDYKLNISKFENGNWTKLQTITSDIAQYSDMIATENGLYIAYTDPYQDILKVAKFNTVTNKFENIGSDIDRGYIYGLSITENNGEVYVSYSNFYSSDKIKVKKYSNGSWADVGNLDIIAKNTNIIAQDGKIYLAVATPSIRVYELKDNNWIKLGNDLASKEGNYPKLQMSNKNLYVSYIDTETEEIKLKVFDGTDWVQDGYRVSDKPIINLNFDVVNGVGYIGYIDTDGLIEVKNRTLNKVTSEYEAEDVDKNGTVDILDLSKVALKYNVDSNSDSFEEDLDINKDNIIDIFDLVLISKKIE</sequence>